<feature type="transmembrane region" description="Helical" evidence="17">
    <location>
        <begin position="176"/>
        <end position="194"/>
    </location>
</feature>
<dbReference type="SUPFAM" id="SSF47384">
    <property type="entry name" value="Homodimeric domain of signal transducing histidine kinase"/>
    <property type="match status" value="1"/>
</dbReference>
<dbReference type="InterPro" id="IPR005467">
    <property type="entry name" value="His_kinase_dom"/>
</dbReference>
<keyword evidence="10" id="KW-0547">Nucleotide-binding</keyword>
<feature type="transmembrane region" description="Helical" evidence="17">
    <location>
        <begin position="144"/>
        <end position="164"/>
    </location>
</feature>
<protein>
    <recommendedName>
        <fullName evidence="3">histidine kinase</fullName>
        <ecNumber evidence="3">2.7.13.3</ecNumber>
    </recommendedName>
</protein>
<evidence type="ECO:0000256" key="9">
    <source>
        <dbReference type="ARBA" id="ARBA00022777"/>
    </source>
</evidence>
<keyword evidence="5" id="KW-0997">Cell inner membrane</keyword>
<feature type="domain" description="Response regulatory" evidence="19">
    <location>
        <begin position="677"/>
        <end position="792"/>
    </location>
</feature>
<dbReference type="GO" id="GO:0000155">
    <property type="term" value="F:phosphorelay sensor kinase activity"/>
    <property type="evidence" value="ECO:0007669"/>
    <property type="project" value="InterPro"/>
</dbReference>
<dbReference type="Pfam" id="PF00072">
    <property type="entry name" value="Response_reg"/>
    <property type="match status" value="1"/>
</dbReference>
<feature type="transmembrane region" description="Helical" evidence="17">
    <location>
        <begin position="201"/>
        <end position="222"/>
    </location>
</feature>
<dbReference type="PROSITE" id="PS50109">
    <property type="entry name" value="HIS_KIN"/>
    <property type="match status" value="1"/>
</dbReference>
<feature type="transmembrane region" description="Helical" evidence="17">
    <location>
        <begin position="42"/>
        <end position="63"/>
    </location>
</feature>
<evidence type="ECO:0000256" key="8">
    <source>
        <dbReference type="ARBA" id="ARBA00022692"/>
    </source>
</evidence>
<evidence type="ECO:0000256" key="16">
    <source>
        <dbReference type="SAM" id="MobiDB-lite"/>
    </source>
</evidence>
<evidence type="ECO:0000256" key="1">
    <source>
        <dbReference type="ARBA" id="ARBA00000085"/>
    </source>
</evidence>
<keyword evidence="6 15" id="KW-0597">Phosphoprotein</keyword>
<keyword evidence="10" id="KW-0067">ATP-binding</keyword>
<dbReference type="PROSITE" id="PS50110">
    <property type="entry name" value="RESPONSE_REGULATORY"/>
    <property type="match status" value="1"/>
</dbReference>
<dbReference type="InterPro" id="IPR004358">
    <property type="entry name" value="Sig_transdc_His_kin-like_C"/>
</dbReference>
<dbReference type="SUPFAM" id="SSF55785">
    <property type="entry name" value="PYP-like sensor domain (PAS domain)"/>
    <property type="match status" value="1"/>
</dbReference>
<keyword evidence="8 17" id="KW-0812">Transmembrane</keyword>
<keyword evidence="12" id="KW-0902">Two-component regulatory system</keyword>
<evidence type="ECO:0000256" key="2">
    <source>
        <dbReference type="ARBA" id="ARBA00004429"/>
    </source>
</evidence>
<dbReference type="InterPro" id="IPR011006">
    <property type="entry name" value="CheY-like_superfamily"/>
</dbReference>
<keyword evidence="9" id="KW-0418">Kinase</keyword>
<evidence type="ECO:0000256" key="12">
    <source>
        <dbReference type="ARBA" id="ARBA00023012"/>
    </source>
</evidence>
<evidence type="ECO:0000259" key="18">
    <source>
        <dbReference type="PROSITE" id="PS50109"/>
    </source>
</evidence>
<dbReference type="SMART" id="SM00387">
    <property type="entry name" value="HATPase_c"/>
    <property type="match status" value="1"/>
</dbReference>
<dbReference type="InterPro" id="IPR003594">
    <property type="entry name" value="HATPase_dom"/>
</dbReference>
<keyword evidence="22" id="KW-1185">Reference proteome</keyword>
<feature type="modified residue" description="Phosphohistidine" evidence="14">
    <location>
        <position position="874"/>
    </location>
</feature>
<dbReference type="SUPFAM" id="SSF47226">
    <property type="entry name" value="Histidine-containing phosphotransfer domain, HPT domain"/>
    <property type="match status" value="1"/>
</dbReference>
<keyword evidence="4" id="KW-1003">Cell membrane</keyword>
<dbReference type="EC" id="2.7.13.3" evidence="3"/>
<feature type="region of interest" description="Disordered" evidence="16">
    <location>
        <begin position="927"/>
        <end position="954"/>
    </location>
</feature>
<evidence type="ECO:0000256" key="3">
    <source>
        <dbReference type="ARBA" id="ARBA00012438"/>
    </source>
</evidence>
<dbReference type="CDD" id="cd17546">
    <property type="entry name" value="REC_hyHK_CKI1_RcsC-like"/>
    <property type="match status" value="1"/>
</dbReference>
<evidence type="ECO:0000256" key="7">
    <source>
        <dbReference type="ARBA" id="ARBA00022679"/>
    </source>
</evidence>
<feature type="domain" description="HPt" evidence="20">
    <location>
        <begin position="835"/>
        <end position="934"/>
    </location>
</feature>
<gene>
    <name evidence="21" type="ORF">HHL10_27295</name>
</gene>
<dbReference type="Pfam" id="PF00512">
    <property type="entry name" value="HisKA"/>
    <property type="match status" value="1"/>
</dbReference>
<dbReference type="InterPro" id="IPR036641">
    <property type="entry name" value="HPT_dom_sf"/>
</dbReference>
<dbReference type="InterPro" id="IPR008207">
    <property type="entry name" value="Sig_transdc_His_kin_Hpt_dom"/>
</dbReference>
<dbReference type="SUPFAM" id="SSF55874">
    <property type="entry name" value="ATPase domain of HSP90 chaperone/DNA topoisomerase II/histidine kinase"/>
    <property type="match status" value="1"/>
</dbReference>
<keyword evidence="11 17" id="KW-1133">Transmembrane helix</keyword>
<accession>A0A848FKA3</accession>
<evidence type="ECO:0000256" key="14">
    <source>
        <dbReference type="PROSITE-ProRule" id="PRU00110"/>
    </source>
</evidence>
<reference evidence="21 22" key="1">
    <citation type="submission" date="2020-04" db="EMBL/GenBank/DDBJ databases">
        <title>Azohydromonas sp. isolated from soil.</title>
        <authorList>
            <person name="Dahal R.H."/>
        </authorList>
    </citation>
    <scope>NUCLEOTIDE SEQUENCE [LARGE SCALE GENOMIC DNA]</scope>
    <source>
        <strain evidence="21 22">G-1-1-14</strain>
    </source>
</reference>
<dbReference type="Proteomes" id="UP000574067">
    <property type="component" value="Unassembled WGS sequence"/>
</dbReference>
<evidence type="ECO:0000313" key="22">
    <source>
        <dbReference type="Proteomes" id="UP000574067"/>
    </source>
</evidence>
<dbReference type="Pfam" id="PF02518">
    <property type="entry name" value="HATPase_c"/>
    <property type="match status" value="1"/>
</dbReference>
<evidence type="ECO:0000256" key="15">
    <source>
        <dbReference type="PROSITE-ProRule" id="PRU00169"/>
    </source>
</evidence>
<dbReference type="CDD" id="cd00082">
    <property type="entry name" value="HisKA"/>
    <property type="match status" value="1"/>
</dbReference>
<evidence type="ECO:0000259" key="20">
    <source>
        <dbReference type="PROSITE" id="PS50894"/>
    </source>
</evidence>
<dbReference type="CDD" id="cd16922">
    <property type="entry name" value="HATPase_EvgS-ArcB-TorS-like"/>
    <property type="match status" value="1"/>
</dbReference>
<evidence type="ECO:0000256" key="17">
    <source>
        <dbReference type="SAM" id="Phobius"/>
    </source>
</evidence>
<proteinExistence type="predicted"/>
<dbReference type="EMBL" id="JABBFW010000037">
    <property type="protein sequence ID" value="NML18680.1"/>
    <property type="molecule type" value="Genomic_DNA"/>
</dbReference>
<keyword evidence="7" id="KW-0808">Transferase</keyword>
<comment type="caution">
    <text evidence="21">The sequence shown here is derived from an EMBL/GenBank/DDBJ whole genome shotgun (WGS) entry which is preliminary data.</text>
</comment>
<name>A0A848FKA3_9BURK</name>
<dbReference type="InterPro" id="IPR036890">
    <property type="entry name" value="HATPase_C_sf"/>
</dbReference>
<dbReference type="Gene3D" id="3.40.50.2300">
    <property type="match status" value="1"/>
</dbReference>
<dbReference type="PRINTS" id="PR00344">
    <property type="entry name" value="BCTRLSENSOR"/>
</dbReference>
<evidence type="ECO:0000256" key="5">
    <source>
        <dbReference type="ARBA" id="ARBA00022519"/>
    </source>
</evidence>
<sequence length="954" mass="103866">MKPVAAPLPGDEDDVALPSGGQLVSPLLLGLLLTGLHLFDPAWFHGMADLLPLTMGAALLLITRQGFDRARHASMRCAATGFFWAAVIDVLHSALQERMLDLGGFPAEAPLLLSLGARTLQATALLLAPVCAGGGAFRRLGAPGFPAAALLLVVLVRVDAWPRLQPGGEAFSVFRIAWEWLLLILYAGAAWLLFQRRAALGAALCRSLLMVVALLMLGELMLAAHPPTRGFLEATAHILKSWSYWLLLWIVNQHLLVQPRQLLRRQTQLLEDVTSQVPGLAWQLLRTPAGQYRFTFASSGAAQIFELTAAELLQDAQLGFARIVPKDHEQLMAALERSCASLTPWKAQWQVVLPNQGRRWHRGESSVPVVEPDGSCRWVGHIQDITEEQLVGLELAQHRDHLAALVEERTEALRHSMLQTEQAARARTEFLSSMSHEIRTPLNAILGVSQIALRDAQAVPAQAYLRQIHDSGRLLLALVNDILDMAKIEAGRLELESRPVRLSAVIQRAMRLTAHRAQQQRLEFGVSCGADLPQGILADETRLTQVLVNLLGNAIKFTEQGSVHMTVSRLPHGRWLLFAIQDTGIGMSPVQLEQLFQPFTQGDASTTRRFGGTGLGLSIAKRIVDRMGGSIEVASQLGHGSCFTLRIPFDEAPPPEERAAPVPDASMPGLQRLRGLRILAAEDDAVNQWVLKDLLEQEGARCRIADNGLAALALLEAGEEFDLFLTDVQMPGLNGYDTARRCRALRPQLPIVGITAYALPQERQRCLDAGMDEHITKPVDVDPLCTALLALLGRRAQRLPPSPPAPAPAVRAAPAADPQAAPVLDWGALWQRLRRPASVRMILETLLAEHGPTPQRLRRCLADMDPAEAGRLAHRLRGLCATVFAAPAREAAERLDQQLRTTGRLEAGPVEALAQATEALLDGARAGLADLEATRPRPQASAPAETRTPTGEVS</sequence>
<comment type="catalytic activity">
    <reaction evidence="1">
        <text>ATP + protein L-histidine = ADP + protein N-phospho-L-histidine.</text>
        <dbReference type="EC" id="2.7.13.3"/>
    </reaction>
</comment>
<dbReference type="PANTHER" id="PTHR43047">
    <property type="entry name" value="TWO-COMPONENT HISTIDINE PROTEIN KINASE"/>
    <property type="match status" value="1"/>
</dbReference>
<dbReference type="SMART" id="SM00448">
    <property type="entry name" value="REC"/>
    <property type="match status" value="1"/>
</dbReference>
<dbReference type="AlphaFoldDB" id="A0A848FKA3"/>
<dbReference type="Gene3D" id="3.30.565.10">
    <property type="entry name" value="Histidine kinase-like ATPase, C-terminal domain"/>
    <property type="match status" value="1"/>
</dbReference>
<feature type="transmembrane region" description="Helical" evidence="17">
    <location>
        <begin position="115"/>
        <end position="137"/>
    </location>
</feature>
<evidence type="ECO:0000259" key="19">
    <source>
        <dbReference type="PROSITE" id="PS50110"/>
    </source>
</evidence>
<feature type="modified residue" description="4-aspartylphosphate" evidence="15">
    <location>
        <position position="727"/>
    </location>
</feature>
<dbReference type="InterPro" id="IPR033425">
    <property type="entry name" value="MASE3"/>
</dbReference>
<organism evidence="21 22">
    <name type="scientific">Azohydromonas caseinilytica</name>
    <dbReference type="NCBI Taxonomy" id="2728836"/>
    <lineage>
        <taxon>Bacteria</taxon>
        <taxon>Pseudomonadati</taxon>
        <taxon>Pseudomonadota</taxon>
        <taxon>Betaproteobacteria</taxon>
        <taxon>Burkholderiales</taxon>
        <taxon>Sphaerotilaceae</taxon>
        <taxon>Azohydromonas</taxon>
    </lineage>
</organism>
<dbReference type="InterPro" id="IPR003661">
    <property type="entry name" value="HisK_dim/P_dom"/>
</dbReference>
<dbReference type="SUPFAM" id="SSF52172">
    <property type="entry name" value="CheY-like"/>
    <property type="match status" value="1"/>
</dbReference>
<evidence type="ECO:0000256" key="4">
    <source>
        <dbReference type="ARBA" id="ARBA00022475"/>
    </source>
</evidence>
<dbReference type="CDD" id="cd00130">
    <property type="entry name" value="PAS"/>
    <property type="match status" value="1"/>
</dbReference>
<evidence type="ECO:0000256" key="13">
    <source>
        <dbReference type="ARBA" id="ARBA00023136"/>
    </source>
</evidence>
<dbReference type="GO" id="GO:0005886">
    <property type="term" value="C:plasma membrane"/>
    <property type="evidence" value="ECO:0007669"/>
    <property type="project" value="UniProtKB-SubCell"/>
</dbReference>
<keyword evidence="13 17" id="KW-0472">Membrane</keyword>
<dbReference type="PROSITE" id="PS50894">
    <property type="entry name" value="HPT"/>
    <property type="match status" value="1"/>
</dbReference>
<dbReference type="InterPro" id="IPR036097">
    <property type="entry name" value="HisK_dim/P_sf"/>
</dbReference>
<feature type="domain" description="Histidine kinase" evidence="18">
    <location>
        <begin position="433"/>
        <end position="651"/>
    </location>
</feature>
<comment type="subcellular location">
    <subcellularLocation>
        <location evidence="2">Cell inner membrane</location>
        <topology evidence="2">Multi-pass membrane protein</topology>
    </subcellularLocation>
</comment>
<dbReference type="InterPro" id="IPR001789">
    <property type="entry name" value="Sig_transdc_resp-reg_receiver"/>
</dbReference>
<evidence type="ECO:0000256" key="6">
    <source>
        <dbReference type="ARBA" id="ARBA00022553"/>
    </source>
</evidence>
<dbReference type="SMART" id="SM00388">
    <property type="entry name" value="HisKA"/>
    <property type="match status" value="1"/>
</dbReference>
<evidence type="ECO:0000313" key="21">
    <source>
        <dbReference type="EMBL" id="NML18680.1"/>
    </source>
</evidence>
<dbReference type="Pfam" id="PF17159">
    <property type="entry name" value="MASE3"/>
    <property type="match status" value="1"/>
</dbReference>
<dbReference type="InterPro" id="IPR000014">
    <property type="entry name" value="PAS"/>
</dbReference>
<evidence type="ECO:0000256" key="11">
    <source>
        <dbReference type="ARBA" id="ARBA00022989"/>
    </source>
</evidence>
<dbReference type="Gene3D" id="1.20.120.160">
    <property type="entry name" value="HPT domain"/>
    <property type="match status" value="1"/>
</dbReference>
<dbReference type="FunFam" id="3.30.565.10:FF:000078">
    <property type="entry name" value="Two-component sensor histidine kinase"/>
    <property type="match status" value="1"/>
</dbReference>
<feature type="transmembrane region" description="Helical" evidence="17">
    <location>
        <begin position="75"/>
        <end position="95"/>
    </location>
</feature>
<dbReference type="Gene3D" id="1.10.287.130">
    <property type="match status" value="1"/>
</dbReference>
<dbReference type="Gene3D" id="3.30.450.20">
    <property type="entry name" value="PAS domain"/>
    <property type="match status" value="1"/>
</dbReference>
<dbReference type="InterPro" id="IPR035965">
    <property type="entry name" value="PAS-like_dom_sf"/>
</dbReference>
<evidence type="ECO:0000256" key="10">
    <source>
        <dbReference type="ARBA" id="ARBA00022840"/>
    </source>
</evidence>